<organism evidence="1 2">
    <name type="scientific">Eumeta variegata</name>
    <name type="common">Bagworm moth</name>
    <name type="synonym">Eumeta japonica</name>
    <dbReference type="NCBI Taxonomy" id="151549"/>
    <lineage>
        <taxon>Eukaryota</taxon>
        <taxon>Metazoa</taxon>
        <taxon>Ecdysozoa</taxon>
        <taxon>Arthropoda</taxon>
        <taxon>Hexapoda</taxon>
        <taxon>Insecta</taxon>
        <taxon>Pterygota</taxon>
        <taxon>Neoptera</taxon>
        <taxon>Endopterygota</taxon>
        <taxon>Lepidoptera</taxon>
        <taxon>Glossata</taxon>
        <taxon>Ditrysia</taxon>
        <taxon>Tineoidea</taxon>
        <taxon>Psychidae</taxon>
        <taxon>Oiketicinae</taxon>
        <taxon>Eumeta</taxon>
    </lineage>
</organism>
<dbReference type="Proteomes" id="UP000299102">
    <property type="component" value="Unassembled WGS sequence"/>
</dbReference>
<accession>A0A4C1VMP9</accession>
<reference evidence="1 2" key="1">
    <citation type="journal article" date="2019" name="Commun. Biol.">
        <title>The bagworm genome reveals a unique fibroin gene that provides high tensile strength.</title>
        <authorList>
            <person name="Kono N."/>
            <person name="Nakamura H."/>
            <person name="Ohtoshi R."/>
            <person name="Tomita M."/>
            <person name="Numata K."/>
            <person name="Arakawa K."/>
        </authorList>
    </citation>
    <scope>NUCLEOTIDE SEQUENCE [LARGE SCALE GENOMIC DNA]</scope>
</reference>
<proteinExistence type="predicted"/>
<sequence>MDLQDDLSTATEIALSDINKMSTSKNFITPKLVAALDRCQLSMRNSVYIIEATMEALRLNTDDYPINTVTVPWDGELLPALDMRKCKEECLPIVISYGDKEQLIAVPKLDNFTGSEQAQAVRNAVTDWNLKDKV</sequence>
<dbReference type="AlphaFoldDB" id="A0A4C1VMP9"/>
<evidence type="ECO:0000313" key="1">
    <source>
        <dbReference type="EMBL" id="GBP39973.1"/>
    </source>
</evidence>
<dbReference type="EMBL" id="BGZK01000374">
    <property type="protein sequence ID" value="GBP39973.1"/>
    <property type="molecule type" value="Genomic_DNA"/>
</dbReference>
<dbReference type="OrthoDB" id="6626714at2759"/>
<comment type="caution">
    <text evidence="1">The sequence shown here is derived from an EMBL/GenBank/DDBJ whole genome shotgun (WGS) entry which is preliminary data.</text>
</comment>
<protein>
    <submittedName>
        <fullName evidence="1">Uncharacterized protein</fullName>
    </submittedName>
</protein>
<evidence type="ECO:0000313" key="2">
    <source>
        <dbReference type="Proteomes" id="UP000299102"/>
    </source>
</evidence>
<name>A0A4C1VMP9_EUMVA</name>
<gene>
    <name evidence="1" type="ORF">EVAR_39201_1</name>
</gene>
<keyword evidence="2" id="KW-1185">Reference proteome</keyword>